<dbReference type="InterPro" id="IPR029058">
    <property type="entry name" value="AB_hydrolase_fold"/>
</dbReference>
<keyword evidence="4" id="KW-1185">Reference proteome</keyword>
<organism evidence="3 4">
    <name type="scientific">Streptomyces xiangluensis</name>
    <dbReference type="NCBI Taxonomy" id="2665720"/>
    <lineage>
        <taxon>Bacteria</taxon>
        <taxon>Bacillati</taxon>
        <taxon>Actinomycetota</taxon>
        <taxon>Actinomycetes</taxon>
        <taxon>Kitasatosporales</taxon>
        <taxon>Streptomycetaceae</taxon>
        <taxon>Streptomyces</taxon>
    </lineage>
</organism>
<feature type="compositionally biased region" description="Basic and acidic residues" evidence="1">
    <location>
        <begin position="247"/>
        <end position="257"/>
    </location>
</feature>
<dbReference type="InterPro" id="IPR000073">
    <property type="entry name" value="AB_hydrolase_1"/>
</dbReference>
<dbReference type="Proteomes" id="UP001596012">
    <property type="component" value="Unassembled WGS sequence"/>
</dbReference>
<evidence type="ECO:0000259" key="2">
    <source>
        <dbReference type="Pfam" id="PF00561"/>
    </source>
</evidence>
<evidence type="ECO:0000313" key="4">
    <source>
        <dbReference type="Proteomes" id="UP001596012"/>
    </source>
</evidence>
<dbReference type="Pfam" id="PF00561">
    <property type="entry name" value="Abhydrolase_1"/>
    <property type="match status" value="1"/>
</dbReference>
<keyword evidence="3" id="KW-0378">Hydrolase</keyword>
<protein>
    <submittedName>
        <fullName evidence="3">Alpha/beta fold hydrolase</fullName>
    </submittedName>
</protein>
<dbReference type="EMBL" id="JBHSFG010000052">
    <property type="protein sequence ID" value="MFC4468660.1"/>
    <property type="molecule type" value="Genomic_DNA"/>
</dbReference>
<feature type="domain" description="AB hydrolase-1" evidence="2">
    <location>
        <begin position="57"/>
        <end position="221"/>
    </location>
</feature>
<sequence length="337" mass="35756">MSTHRTPPHLDDGVEPITIRTGFLWIPGEQVATEQGTFPSGPLYVEWMAPVEVTRPYPLLLVHGGGGQGTDWLGTPDGRQGWAYDLVRAGYAVYVVDRPGHGRSPHHPDVLGPVAPPLPLEFASFLFAPPEAAGTQTQWPWDRTFEGEEFQQLTSAMGFFMADFAEGQRLDGERLAALLDRIGPAVLVTHSAGSPGGWLAANRRPDLVKGIVAVEPMGPPYAEFPGLGEITYGLTYAELATEPPTEAPDRLKADPSAHRVPGLSDTPIAVVTGSASGSAAQSPPLVEFLNSVGANAQLLALEDAGIVGNGHGLILEANSAETVKPVIGWLDSLEVSR</sequence>
<dbReference type="SUPFAM" id="SSF53474">
    <property type="entry name" value="alpha/beta-Hydrolases"/>
    <property type="match status" value="1"/>
</dbReference>
<feature type="region of interest" description="Disordered" evidence="1">
    <location>
        <begin position="245"/>
        <end position="264"/>
    </location>
</feature>
<gene>
    <name evidence="3" type="ORF">ACFPH6_29715</name>
</gene>
<comment type="caution">
    <text evidence="3">The sequence shown here is derived from an EMBL/GenBank/DDBJ whole genome shotgun (WGS) entry which is preliminary data.</text>
</comment>
<evidence type="ECO:0000313" key="3">
    <source>
        <dbReference type="EMBL" id="MFC4468660.1"/>
    </source>
</evidence>
<accession>A0ABV8YVU2</accession>
<reference evidence="4" key="1">
    <citation type="journal article" date="2019" name="Int. J. Syst. Evol. Microbiol.">
        <title>The Global Catalogue of Microorganisms (GCM) 10K type strain sequencing project: providing services to taxonomists for standard genome sequencing and annotation.</title>
        <authorList>
            <consortium name="The Broad Institute Genomics Platform"/>
            <consortium name="The Broad Institute Genome Sequencing Center for Infectious Disease"/>
            <person name="Wu L."/>
            <person name="Ma J."/>
        </authorList>
    </citation>
    <scope>NUCLEOTIDE SEQUENCE [LARGE SCALE GENOMIC DNA]</scope>
    <source>
        <strain evidence="4">DT43</strain>
    </source>
</reference>
<name>A0ABV8YVU2_9ACTN</name>
<evidence type="ECO:0000256" key="1">
    <source>
        <dbReference type="SAM" id="MobiDB-lite"/>
    </source>
</evidence>
<dbReference type="PANTHER" id="PTHR43194">
    <property type="entry name" value="HYDROLASE ALPHA/BETA FOLD FAMILY"/>
    <property type="match status" value="1"/>
</dbReference>
<proteinExistence type="predicted"/>
<dbReference type="GO" id="GO:0016787">
    <property type="term" value="F:hydrolase activity"/>
    <property type="evidence" value="ECO:0007669"/>
    <property type="project" value="UniProtKB-KW"/>
</dbReference>
<dbReference type="Gene3D" id="3.40.50.1820">
    <property type="entry name" value="alpha/beta hydrolase"/>
    <property type="match status" value="1"/>
</dbReference>
<dbReference type="PANTHER" id="PTHR43194:SF2">
    <property type="entry name" value="PEROXISOMAL MEMBRANE PROTEIN LPX1"/>
    <property type="match status" value="1"/>
</dbReference>
<dbReference type="InterPro" id="IPR050228">
    <property type="entry name" value="Carboxylesterase_BioH"/>
</dbReference>
<dbReference type="RefSeq" id="WP_386346622.1">
    <property type="nucleotide sequence ID" value="NZ_JBHSFG010000052.1"/>
</dbReference>